<keyword evidence="3" id="KW-1185">Reference proteome</keyword>
<accession>A0A2B7YIL4</accession>
<feature type="region of interest" description="Disordered" evidence="1">
    <location>
        <begin position="455"/>
        <end position="529"/>
    </location>
</feature>
<sequence length="529" mass="59622">MSSPSRPPVYPPPHGSMQDSVAQGQKQQRGEEFRFSKCAKKLRLLSETCHSQKQSPSKSLWDRLSKVWLTRRALEELNQRTAEQPSRSQIYQPKERLNKVEDWSRLQRFARHGGPDLCDLRGYPEPADLSRPPLDMAATRSSSSSRRSRPTSVPNRLIDTPTQRPTTTTTTTTTTERKTSAYDANFEQILIDHGTYPAFYKHPDGHVPPLPRNWDELRQRIARTRTSLSPHFSETDLQDFQHLNASALGEKKVMSSVFPTIRGDADIPFEEDKLFGNLVPFADGIVDAKPDFYDGARAGQLEHQVRSDLSGYIIPSTQHDAPILPNFFVEGKGPNGSSAVSARQALYDGTLGARAMLRLQCYGKERIYDGNAYTITATYHPMGLLVLYTTHPTESTSHGRDTDFHRAQLGAWALRGSLEQFREGVSALRNARDWAKEQRDKFIAAANNTVADMHVDMSSKTSNQTTLPSRSARVSHDSETSADELAPVEVTRIHRSIRKRALSESGRRDSDSRSKLSRTSRRDRYSQKN</sequence>
<feature type="compositionally biased region" description="Polar residues" evidence="1">
    <location>
        <begin position="17"/>
        <end position="27"/>
    </location>
</feature>
<protein>
    <submittedName>
        <fullName evidence="2">Uncharacterized protein</fullName>
    </submittedName>
</protein>
<organism evidence="2 3">
    <name type="scientific">Polytolypa hystricis (strain UAMH7299)</name>
    <dbReference type="NCBI Taxonomy" id="1447883"/>
    <lineage>
        <taxon>Eukaryota</taxon>
        <taxon>Fungi</taxon>
        <taxon>Dikarya</taxon>
        <taxon>Ascomycota</taxon>
        <taxon>Pezizomycotina</taxon>
        <taxon>Eurotiomycetes</taxon>
        <taxon>Eurotiomycetidae</taxon>
        <taxon>Onygenales</taxon>
        <taxon>Onygenales incertae sedis</taxon>
        <taxon>Polytolypa</taxon>
    </lineage>
</organism>
<feature type="compositionally biased region" description="Low complexity" evidence="1">
    <location>
        <begin position="160"/>
        <end position="174"/>
    </location>
</feature>
<evidence type="ECO:0000256" key="1">
    <source>
        <dbReference type="SAM" id="MobiDB-lite"/>
    </source>
</evidence>
<gene>
    <name evidence="2" type="ORF">AJ80_01986</name>
</gene>
<feature type="compositionally biased region" description="Basic and acidic residues" evidence="1">
    <location>
        <begin position="501"/>
        <end position="529"/>
    </location>
</feature>
<evidence type="ECO:0000313" key="3">
    <source>
        <dbReference type="Proteomes" id="UP000224634"/>
    </source>
</evidence>
<reference evidence="2 3" key="1">
    <citation type="submission" date="2017-10" db="EMBL/GenBank/DDBJ databases">
        <title>Comparative genomics in systemic dimorphic fungi from Ajellomycetaceae.</title>
        <authorList>
            <person name="Munoz J.F."/>
            <person name="Mcewen J.G."/>
            <person name="Clay O.K."/>
            <person name="Cuomo C.A."/>
        </authorList>
    </citation>
    <scope>NUCLEOTIDE SEQUENCE [LARGE SCALE GENOMIC DNA]</scope>
    <source>
        <strain evidence="2 3">UAMH7299</strain>
    </source>
</reference>
<dbReference type="Proteomes" id="UP000224634">
    <property type="component" value="Unassembled WGS sequence"/>
</dbReference>
<dbReference type="EMBL" id="PDNA01000018">
    <property type="protein sequence ID" value="PGH23924.1"/>
    <property type="molecule type" value="Genomic_DNA"/>
</dbReference>
<dbReference type="OrthoDB" id="4184638at2759"/>
<comment type="caution">
    <text evidence="2">The sequence shown here is derived from an EMBL/GenBank/DDBJ whole genome shotgun (WGS) entry which is preliminary data.</text>
</comment>
<dbReference type="STRING" id="1447883.A0A2B7YIL4"/>
<dbReference type="AlphaFoldDB" id="A0A2B7YIL4"/>
<feature type="region of interest" description="Disordered" evidence="1">
    <location>
        <begin position="114"/>
        <end position="179"/>
    </location>
</feature>
<feature type="compositionally biased region" description="Polar residues" evidence="1">
    <location>
        <begin position="458"/>
        <end position="469"/>
    </location>
</feature>
<feature type="compositionally biased region" description="Pro residues" evidence="1">
    <location>
        <begin position="1"/>
        <end position="14"/>
    </location>
</feature>
<evidence type="ECO:0000313" key="2">
    <source>
        <dbReference type="EMBL" id="PGH23924.1"/>
    </source>
</evidence>
<feature type="region of interest" description="Disordered" evidence="1">
    <location>
        <begin position="1"/>
        <end position="32"/>
    </location>
</feature>
<name>A0A2B7YIL4_POLH7</name>
<proteinExistence type="predicted"/>